<dbReference type="InterPro" id="IPR007518">
    <property type="entry name" value="MINDY"/>
</dbReference>
<dbReference type="InterPro" id="IPR033979">
    <property type="entry name" value="MINDY_domain"/>
</dbReference>
<dbReference type="Pfam" id="PF04424">
    <property type="entry name" value="MINDY_DUB"/>
    <property type="match status" value="1"/>
</dbReference>
<evidence type="ECO:0000259" key="1">
    <source>
        <dbReference type="Pfam" id="PF04424"/>
    </source>
</evidence>
<sequence length="101" mass="11563">MFFVLLLCLSDFLLWFTHCLLHWVIGNVLLLKNSLNLSLDIAEVSQEKLLSLIAERLIGSNRNINDKDSGYAENQGQNISDAIDLLPRFTSDIDVNIKFRR</sequence>
<gene>
    <name evidence="2" type="ORF">Fot_42250</name>
</gene>
<dbReference type="EMBL" id="JBFOLJ010000012">
    <property type="protein sequence ID" value="KAL2488958.1"/>
    <property type="molecule type" value="Genomic_DNA"/>
</dbReference>
<dbReference type="PANTHER" id="PTHR18063">
    <property type="entry name" value="NF-E2 INDUCIBLE PROTEIN"/>
    <property type="match status" value="1"/>
</dbReference>
<feature type="domain" description="MINDY deubiquitinase" evidence="1">
    <location>
        <begin position="25"/>
        <end position="100"/>
    </location>
</feature>
<dbReference type="Proteomes" id="UP001604277">
    <property type="component" value="Unassembled WGS sequence"/>
</dbReference>
<protein>
    <recommendedName>
        <fullName evidence="1">MINDY deubiquitinase domain-containing protein</fullName>
    </recommendedName>
</protein>
<evidence type="ECO:0000313" key="3">
    <source>
        <dbReference type="Proteomes" id="UP001604277"/>
    </source>
</evidence>
<proteinExistence type="predicted"/>
<name>A0ABD1RKM5_9LAMI</name>
<reference evidence="3" key="1">
    <citation type="submission" date="2024-07" db="EMBL/GenBank/DDBJ databases">
        <title>Two chromosome-level genome assemblies of Korean endemic species Abeliophyllum distichum and Forsythia ovata (Oleaceae).</title>
        <authorList>
            <person name="Jang H."/>
        </authorList>
    </citation>
    <scope>NUCLEOTIDE SEQUENCE [LARGE SCALE GENOMIC DNA]</scope>
</reference>
<dbReference type="AlphaFoldDB" id="A0ABD1RKM5"/>
<comment type="caution">
    <text evidence="2">The sequence shown here is derived from an EMBL/GenBank/DDBJ whole genome shotgun (WGS) entry which is preliminary data.</text>
</comment>
<dbReference type="PANTHER" id="PTHR18063:SF6">
    <property type="entry name" value="UBIQUITIN CARBOXYL-TERMINAL HYDROLASE"/>
    <property type="match status" value="1"/>
</dbReference>
<keyword evidence="3" id="KW-1185">Reference proteome</keyword>
<organism evidence="2 3">
    <name type="scientific">Forsythia ovata</name>
    <dbReference type="NCBI Taxonomy" id="205694"/>
    <lineage>
        <taxon>Eukaryota</taxon>
        <taxon>Viridiplantae</taxon>
        <taxon>Streptophyta</taxon>
        <taxon>Embryophyta</taxon>
        <taxon>Tracheophyta</taxon>
        <taxon>Spermatophyta</taxon>
        <taxon>Magnoliopsida</taxon>
        <taxon>eudicotyledons</taxon>
        <taxon>Gunneridae</taxon>
        <taxon>Pentapetalae</taxon>
        <taxon>asterids</taxon>
        <taxon>lamiids</taxon>
        <taxon>Lamiales</taxon>
        <taxon>Oleaceae</taxon>
        <taxon>Forsythieae</taxon>
        <taxon>Forsythia</taxon>
    </lineage>
</organism>
<evidence type="ECO:0000313" key="2">
    <source>
        <dbReference type="EMBL" id="KAL2488958.1"/>
    </source>
</evidence>
<accession>A0ABD1RKM5</accession>